<dbReference type="GO" id="GO:0005524">
    <property type="term" value="F:ATP binding"/>
    <property type="evidence" value="ECO:0007669"/>
    <property type="project" value="UniProtKB-KW"/>
</dbReference>
<gene>
    <name evidence="15" type="ORF">HMPREF1983_00776</name>
</gene>
<evidence type="ECO:0000313" key="15">
    <source>
        <dbReference type="EMBL" id="ERK58474.1"/>
    </source>
</evidence>
<evidence type="ECO:0000256" key="2">
    <source>
        <dbReference type="ARBA" id="ARBA00004651"/>
    </source>
</evidence>
<protein>
    <recommendedName>
        <fullName evidence="3">histidine kinase</fullName>
        <ecNumber evidence="3">2.7.13.3</ecNumber>
    </recommendedName>
</protein>
<dbReference type="HOGENOM" id="CLU_000445_13_0_9"/>
<comment type="catalytic activity">
    <reaction evidence="1">
        <text>ATP + protein L-histidine = ADP + protein N-phospho-L-histidine.</text>
        <dbReference type="EC" id="2.7.13.3"/>
    </reaction>
</comment>
<proteinExistence type="predicted"/>
<dbReference type="GO" id="GO:0005886">
    <property type="term" value="C:plasma membrane"/>
    <property type="evidence" value="ECO:0007669"/>
    <property type="project" value="UniProtKB-SubCell"/>
</dbReference>
<evidence type="ECO:0000256" key="6">
    <source>
        <dbReference type="ARBA" id="ARBA00022692"/>
    </source>
</evidence>
<evidence type="ECO:0000256" key="5">
    <source>
        <dbReference type="ARBA" id="ARBA00022679"/>
    </source>
</evidence>
<comment type="subcellular location">
    <subcellularLocation>
        <location evidence="2">Cell membrane</location>
        <topology evidence="2">Multi-pass membrane protein</topology>
    </subcellularLocation>
</comment>
<keyword evidence="10 13" id="KW-1133">Transmembrane helix</keyword>
<feature type="domain" description="Histidine kinase" evidence="14">
    <location>
        <begin position="124"/>
        <end position="324"/>
    </location>
</feature>
<dbReference type="PANTHER" id="PTHR45453">
    <property type="entry name" value="PHOSPHATE REGULON SENSOR PROTEIN PHOR"/>
    <property type="match status" value="1"/>
</dbReference>
<dbReference type="Pfam" id="PF02518">
    <property type="entry name" value="HATPase_c"/>
    <property type="match status" value="1"/>
</dbReference>
<keyword evidence="4" id="KW-1003">Cell membrane</keyword>
<evidence type="ECO:0000256" key="10">
    <source>
        <dbReference type="ARBA" id="ARBA00022989"/>
    </source>
</evidence>
<evidence type="ECO:0000313" key="16">
    <source>
        <dbReference type="Proteomes" id="UP000016637"/>
    </source>
</evidence>
<evidence type="ECO:0000256" key="8">
    <source>
        <dbReference type="ARBA" id="ARBA00022777"/>
    </source>
</evidence>
<dbReference type="eggNOG" id="COG2205">
    <property type="taxonomic scope" value="Bacteria"/>
</dbReference>
<keyword evidence="16" id="KW-1185">Reference proteome</keyword>
<dbReference type="GO" id="GO:0004721">
    <property type="term" value="F:phosphoprotein phosphatase activity"/>
    <property type="evidence" value="ECO:0007669"/>
    <property type="project" value="TreeGrafter"/>
</dbReference>
<dbReference type="GO" id="GO:0000155">
    <property type="term" value="F:phosphorelay sensor kinase activity"/>
    <property type="evidence" value="ECO:0007669"/>
    <property type="project" value="TreeGrafter"/>
</dbReference>
<dbReference type="InterPro" id="IPR005467">
    <property type="entry name" value="His_kinase_dom"/>
</dbReference>
<dbReference type="EC" id="2.7.13.3" evidence="3"/>
<comment type="caution">
    <text evidence="15">The sequence shown here is derived from an EMBL/GenBank/DDBJ whole genome shotgun (WGS) entry which is preliminary data.</text>
</comment>
<dbReference type="InterPro" id="IPR050351">
    <property type="entry name" value="BphY/WalK/GraS-like"/>
</dbReference>
<dbReference type="PATRIC" id="fig|1321820.3.peg.757"/>
<dbReference type="PROSITE" id="PS50109">
    <property type="entry name" value="HIS_KIN"/>
    <property type="match status" value="1"/>
</dbReference>
<dbReference type="Proteomes" id="UP000016637">
    <property type="component" value="Unassembled WGS sequence"/>
</dbReference>
<dbReference type="EMBL" id="AWVP01000048">
    <property type="protein sequence ID" value="ERK58474.1"/>
    <property type="molecule type" value="Genomic_DNA"/>
</dbReference>
<accession>U2QQL0</accession>
<name>U2QQL0_9BACL</name>
<dbReference type="InterPro" id="IPR004358">
    <property type="entry name" value="Sig_transdc_His_kin-like_C"/>
</dbReference>
<keyword evidence="6 13" id="KW-0812">Transmembrane</keyword>
<keyword evidence="5" id="KW-0808">Transferase</keyword>
<evidence type="ECO:0000256" key="12">
    <source>
        <dbReference type="ARBA" id="ARBA00023136"/>
    </source>
</evidence>
<dbReference type="InterPro" id="IPR036890">
    <property type="entry name" value="HATPase_C_sf"/>
</dbReference>
<evidence type="ECO:0000259" key="14">
    <source>
        <dbReference type="PROSITE" id="PS50109"/>
    </source>
</evidence>
<dbReference type="SMART" id="SM00387">
    <property type="entry name" value="HATPase_c"/>
    <property type="match status" value="1"/>
</dbReference>
<keyword evidence="11" id="KW-0902">Two-component regulatory system</keyword>
<dbReference type="GO" id="GO:0016036">
    <property type="term" value="P:cellular response to phosphate starvation"/>
    <property type="evidence" value="ECO:0007669"/>
    <property type="project" value="TreeGrafter"/>
</dbReference>
<feature type="transmembrane region" description="Helical" evidence="13">
    <location>
        <begin position="12"/>
        <end position="32"/>
    </location>
</feature>
<keyword evidence="9" id="KW-0067">ATP-binding</keyword>
<evidence type="ECO:0000256" key="4">
    <source>
        <dbReference type="ARBA" id="ARBA00022475"/>
    </source>
</evidence>
<evidence type="ECO:0000256" key="1">
    <source>
        <dbReference type="ARBA" id="ARBA00000085"/>
    </source>
</evidence>
<feature type="transmembrane region" description="Helical" evidence="13">
    <location>
        <begin position="38"/>
        <end position="56"/>
    </location>
</feature>
<keyword evidence="7" id="KW-0547">Nucleotide-binding</keyword>
<dbReference type="InterPro" id="IPR003594">
    <property type="entry name" value="HATPase_dom"/>
</dbReference>
<evidence type="ECO:0000256" key="9">
    <source>
        <dbReference type="ARBA" id="ARBA00022840"/>
    </source>
</evidence>
<sequence length="328" mass="38734">MKVLHSYLKKNLKIYLLFCSFIIIFFTMFYLYDIPREVLYYSGLLCFTLAIIVSVIDFNNYKKSFSALHFLKDNLINDLDKLPISLDIRVQYYQKIIIRLFNELEKTIEENREKQTQLIDYYSMWVHQIKTPIAAIHFILDNGEHDNYMLEQELFKIECYVEMVLTYIRLGSENTDYVFEKVELSEIAREILKKYASLFINKKLTLNFVPQETFVITDKKWFSFALEQIISNAIKYTPRGSIVKIVLEENKITITDNGIGIKEEDLPRIFEQGFTGFNGRYEKKSSGIGLYLCKKILDNLEHTIKITSKTGIGTTVEIEFPQNYNYRE</sequence>
<evidence type="ECO:0000256" key="11">
    <source>
        <dbReference type="ARBA" id="ARBA00023012"/>
    </source>
</evidence>
<dbReference type="PANTHER" id="PTHR45453:SF2">
    <property type="entry name" value="HISTIDINE KINASE"/>
    <property type="match status" value="1"/>
</dbReference>
<keyword evidence="12 13" id="KW-0472">Membrane</keyword>
<keyword evidence="8 15" id="KW-0418">Kinase</keyword>
<evidence type="ECO:0000256" key="3">
    <source>
        <dbReference type="ARBA" id="ARBA00012438"/>
    </source>
</evidence>
<evidence type="ECO:0000256" key="7">
    <source>
        <dbReference type="ARBA" id="ARBA00022741"/>
    </source>
</evidence>
<dbReference type="PRINTS" id="PR00344">
    <property type="entry name" value="BCTRLSENSOR"/>
</dbReference>
<reference evidence="15 16" key="1">
    <citation type="submission" date="2013-08" db="EMBL/GenBank/DDBJ databases">
        <authorList>
            <person name="Weinstock G."/>
            <person name="Sodergren E."/>
            <person name="Wylie T."/>
            <person name="Fulton L."/>
            <person name="Fulton R."/>
            <person name="Fronick C."/>
            <person name="O'Laughlin M."/>
            <person name="Godfrey J."/>
            <person name="Miner T."/>
            <person name="Herter B."/>
            <person name="Appelbaum E."/>
            <person name="Cordes M."/>
            <person name="Lek S."/>
            <person name="Wollam A."/>
            <person name="Pepin K.H."/>
            <person name="Palsikar V.B."/>
            <person name="Mitreva M."/>
            <person name="Wilson R.K."/>
        </authorList>
    </citation>
    <scope>NUCLEOTIDE SEQUENCE [LARGE SCALE GENOMIC DNA]</scope>
    <source>
        <strain evidence="15 16">ATCC 700627</strain>
    </source>
</reference>
<dbReference type="SUPFAM" id="SSF55874">
    <property type="entry name" value="ATPase domain of HSP90 chaperone/DNA topoisomerase II/histidine kinase"/>
    <property type="match status" value="1"/>
</dbReference>
<dbReference type="AlphaFoldDB" id="U2QQL0"/>
<evidence type="ECO:0000256" key="13">
    <source>
        <dbReference type="SAM" id="Phobius"/>
    </source>
</evidence>
<dbReference type="Gene3D" id="3.30.565.10">
    <property type="entry name" value="Histidine kinase-like ATPase, C-terminal domain"/>
    <property type="match status" value="1"/>
</dbReference>
<dbReference type="RefSeq" id="WP_021753437.1">
    <property type="nucleotide sequence ID" value="NZ_KI271865.1"/>
</dbReference>
<organism evidence="15 16">
    <name type="scientific">Gemella bergeri ATCC 700627</name>
    <dbReference type="NCBI Taxonomy" id="1321820"/>
    <lineage>
        <taxon>Bacteria</taxon>
        <taxon>Bacillati</taxon>
        <taxon>Bacillota</taxon>
        <taxon>Bacilli</taxon>
        <taxon>Bacillales</taxon>
        <taxon>Gemellaceae</taxon>
        <taxon>Gemella</taxon>
    </lineage>
</organism>